<organism evidence="1">
    <name type="scientific">Haptolina ericina</name>
    <dbReference type="NCBI Taxonomy" id="156174"/>
    <lineage>
        <taxon>Eukaryota</taxon>
        <taxon>Haptista</taxon>
        <taxon>Haptophyta</taxon>
        <taxon>Prymnesiophyceae</taxon>
        <taxon>Prymnesiales</taxon>
        <taxon>Prymnesiaceae</taxon>
        <taxon>Haptolina</taxon>
    </lineage>
</organism>
<dbReference type="EMBL" id="HBHX01004400">
    <property type="protein sequence ID" value="CAE0101105.1"/>
    <property type="molecule type" value="Transcribed_RNA"/>
</dbReference>
<dbReference type="SUPFAM" id="SSF82199">
    <property type="entry name" value="SET domain"/>
    <property type="match status" value="1"/>
</dbReference>
<protein>
    <recommendedName>
        <fullName evidence="2">SET domain-containing protein</fullName>
    </recommendedName>
</protein>
<dbReference type="InterPro" id="IPR046341">
    <property type="entry name" value="SET_dom_sf"/>
</dbReference>
<evidence type="ECO:0008006" key="2">
    <source>
        <dbReference type="Google" id="ProtNLM"/>
    </source>
</evidence>
<proteinExistence type="predicted"/>
<dbReference type="AlphaFoldDB" id="A0A7S3AE59"/>
<evidence type="ECO:0000313" key="1">
    <source>
        <dbReference type="EMBL" id="CAE0101105.1"/>
    </source>
</evidence>
<accession>A0A7S3AE59</accession>
<gene>
    <name evidence="1" type="ORF">HERI1096_LOCUS2418</name>
</gene>
<dbReference type="Gene3D" id="2.170.270.10">
    <property type="entry name" value="SET domain"/>
    <property type="match status" value="1"/>
</dbReference>
<name>A0A7S3AE59_9EUKA</name>
<reference evidence="1" key="1">
    <citation type="submission" date="2021-01" db="EMBL/GenBank/DDBJ databases">
        <authorList>
            <person name="Corre E."/>
            <person name="Pelletier E."/>
            <person name="Niang G."/>
            <person name="Scheremetjew M."/>
            <person name="Finn R."/>
            <person name="Kale V."/>
            <person name="Holt S."/>
            <person name="Cochrane G."/>
            <person name="Meng A."/>
            <person name="Brown T."/>
            <person name="Cohen L."/>
        </authorList>
    </citation>
    <scope>NUCLEOTIDE SEQUENCE</scope>
    <source>
        <strain evidence="1">CCMP281</strain>
    </source>
</reference>
<sequence>MTVTSKETFCKRNGQPFQLDRDGGVVVFVALRDIKKGERLTASYSEAVLLQLMKTTRADLFNDTNATSQERYATTLPKSLQERREHMLSRFGFICGCECCVDEASREEEENAPRIIEVTDDEEEDTACIVDVAEALIAGLLATGI</sequence>